<evidence type="ECO:0000256" key="1">
    <source>
        <dbReference type="SAM" id="MobiDB-lite"/>
    </source>
</evidence>
<comment type="caution">
    <text evidence="3">The sequence shown here is derived from an EMBL/GenBank/DDBJ whole genome shotgun (WGS) entry which is preliminary data.</text>
</comment>
<dbReference type="GO" id="GO:0005509">
    <property type="term" value="F:calcium ion binding"/>
    <property type="evidence" value="ECO:0007669"/>
    <property type="project" value="InterPro"/>
</dbReference>
<dbReference type="SUPFAM" id="SSF52540">
    <property type="entry name" value="P-loop containing nucleoside triphosphate hydrolases"/>
    <property type="match status" value="1"/>
</dbReference>
<dbReference type="EMBL" id="JAWHVL010000025">
    <property type="protein sequence ID" value="MDV2633211.1"/>
    <property type="molecule type" value="Genomic_DNA"/>
</dbReference>
<dbReference type="GO" id="GO:0016817">
    <property type="term" value="F:hydrolase activity, acting on acid anhydrides"/>
    <property type="evidence" value="ECO:0007669"/>
    <property type="project" value="InterPro"/>
</dbReference>
<accession>A0AAE4NT94</accession>
<dbReference type="PROSITE" id="PS50222">
    <property type="entry name" value="EF_HAND_2"/>
    <property type="match status" value="1"/>
</dbReference>
<feature type="compositionally biased region" description="Basic and acidic residues" evidence="1">
    <location>
        <begin position="681"/>
        <end position="693"/>
    </location>
</feature>
<evidence type="ECO:0000259" key="2">
    <source>
        <dbReference type="PROSITE" id="PS50222"/>
    </source>
</evidence>
<name>A0AAE4NT94_9LACT</name>
<evidence type="ECO:0000313" key="3">
    <source>
        <dbReference type="EMBL" id="MDV2633211.1"/>
    </source>
</evidence>
<dbReference type="Gene3D" id="3.40.50.300">
    <property type="entry name" value="P-loop containing nucleotide triphosphate hydrolases"/>
    <property type="match status" value="1"/>
</dbReference>
<evidence type="ECO:0000313" key="4">
    <source>
        <dbReference type="Proteomes" id="UP001186047"/>
    </source>
</evidence>
<protein>
    <submittedName>
        <fullName evidence="3">AAA family ATPase</fullName>
    </submittedName>
</protein>
<dbReference type="Pfam" id="PF13481">
    <property type="entry name" value="AAA_25"/>
    <property type="match status" value="1"/>
</dbReference>
<dbReference type="SMART" id="SM00382">
    <property type="entry name" value="AAA"/>
    <property type="match status" value="1"/>
</dbReference>
<dbReference type="InterPro" id="IPR038724">
    <property type="entry name" value="RepA"/>
</dbReference>
<dbReference type="AlphaFoldDB" id="A0AAE4NT94"/>
<gene>
    <name evidence="3" type="ORF">RZO31_10085</name>
</gene>
<dbReference type="Proteomes" id="UP001186047">
    <property type="component" value="Unassembled WGS sequence"/>
</dbReference>
<dbReference type="InterPro" id="IPR027417">
    <property type="entry name" value="P-loop_NTPase"/>
</dbReference>
<reference evidence="3" key="1">
    <citation type="submission" date="2023-10" db="EMBL/GenBank/DDBJ databases">
        <title>Production of high quality cheese from raw caw milk (raw cheese).</title>
        <authorList>
            <person name="Samouris G."/>
        </authorList>
    </citation>
    <scope>NUCLEOTIDE SEQUENCE</scope>
    <source>
        <strain evidence="3">M17-3</strain>
    </source>
</reference>
<feature type="domain" description="EF-hand" evidence="2">
    <location>
        <begin position="698"/>
        <end position="733"/>
    </location>
</feature>
<dbReference type="InterPro" id="IPR002048">
    <property type="entry name" value="EF_hand_dom"/>
</dbReference>
<dbReference type="CDD" id="cd01125">
    <property type="entry name" value="RepA_RSF1010_like"/>
    <property type="match status" value="1"/>
</dbReference>
<organism evidence="3 4">
    <name type="scientific">Lactococcus lactis</name>
    <dbReference type="NCBI Taxonomy" id="1358"/>
    <lineage>
        <taxon>Bacteria</taxon>
        <taxon>Bacillati</taxon>
        <taxon>Bacillota</taxon>
        <taxon>Bacilli</taxon>
        <taxon>Lactobacillales</taxon>
        <taxon>Streptococcaceae</taxon>
        <taxon>Lactococcus</taxon>
    </lineage>
</organism>
<dbReference type="InterPro" id="IPR003593">
    <property type="entry name" value="AAA+_ATPase"/>
</dbReference>
<dbReference type="InterPro" id="IPR014819">
    <property type="entry name" value="PriCT_2"/>
</dbReference>
<sequence>MEEKFDLVPLLEFISPSALDYNDWISVGMALKHEGYGIDIWDSWSQSDSRYNAREMESKWDSLGRNSAAPVTGAFITMKAKENGWQPHSYSGDGMATFGWDDEISYERDYKIVDNSWVEGKEIREPDDNWNPVEQLKTYIETLFKNDDYIGYVVNSWQRDDGKYSVSGSGVYGKTAEEILNDLNKYKDAKDLGWVVGDSNPEAGAWIRFNPLDGKGVKNENVTDFKYALVESDNLSIEKQNAIMRELELPIATLVYSGSKSIHAIVKVDAQNYSEYQKRVEYLYKICNKNGLQVDGQNKNPSRLSRMPGIVRGEHKQFLIDTHIGKTSWEEWETWIEDLNDDLPEFESLEEMFKEDPALAPVLIDGVLRRGHKMLIAGPSKAGKSFALMEMCIAIAEGIPWFGFNCERGKVLYINMELDRPSAYKRFKDIYQGMNVPPNHLKNISIWNMRGHSIPMDKLTPKLIRRAQKEKFDAVIIDPIYKVLTGSENDAEQMAKFTNNFDKVAAELGTSVIYCHHHSKGAQGGKSSMDRSSGSGVFARDPDAILDLIELEVTDSLRKQQDARAVANFYAAKIRDEKPEYLNEIGQDDFLSAPEMRKHLALAFGDERAREISGFELEQVQRVVKLMTAWRLEGTLREFPKFEPVNLWFNYPLHYSDDSGVLKDLEPVGANDNKWSKGGKKSADVRSSAEKKAERIKKNTEKLHTAFESLDMEGTGRIRIGEIVTYFEDKVTRNTIKNWIKEQETLAIDDKGWITKLENNE</sequence>
<feature type="region of interest" description="Disordered" evidence="1">
    <location>
        <begin position="673"/>
        <end position="693"/>
    </location>
</feature>
<dbReference type="Pfam" id="PF08707">
    <property type="entry name" value="PriCT_2"/>
    <property type="match status" value="1"/>
</dbReference>
<dbReference type="RefSeq" id="WP_317059304.1">
    <property type="nucleotide sequence ID" value="NZ_JAWHVL010000025.1"/>
</dbReference>
<proteinExistence type="predicted"/>